<dbReference type="Proteomes" id="UP000034883">
    <property type="component" value="Chromosome"/>
</dbReference>
<dbReference type="STRING" id="927083.DB32_005232"/>
<dbReference type="InterPro" id="IPR027268">
    <property type="entry name" value="Peptidase_M4/M1_CTD_sf"/>
</dbReference>
<proteinExistence type="predicted"/>
<feature type="chain" id="PRO_5002511320" evidence="2">
    <location>
        <begin position="19"/>
        <end position="543"/>
    </location>
</feature>
<dbReference type="AlphaFoldDB" id="A0A0F6W5W9"/>
<evidence type="ECO:0000256" key="1">
    <source>
        <dbReference type="SAM" id="MobiDB-lite"/>
    </source>
</evidence>
<evidence type="ECO:0000256" key="2">
    <source>
        <dbReference type="SAM" id="SignalP"/>
    </source>
</evidence>
<dbReference type="EMBL" id="CP011125">
    <property type="protein sequence ID" value="AKF08083.1"/>
    <property type="molecule type" value="Genomic_DNA"/>
</dbReference>
<dbReference type="KEGG" id="samy:DB32_005232"/>
<accession>A0A0F6W5W9</accession>
<dbReference type="RefSeq" id="WP_075097623.1">
    <property type="nucleotide sequence ID" value="NZ_CP011125.1"/>
</dbReference>
<organism evidence="3 4">
    <name type="scientific">Sandaracinus amylolyticus</name>
    <dbReference type="NCBI Taxonomy" id="927083"/>
    <lineage>
        <taxon>Bacteria</taxon>
        <taxon>Pseudomonadati</taxon>
        <taxon>Myxococcota</taxon>
        <taxon>Polyangia</taxon>
        <taxon>Polyangiales</taxon>
        <taxon>Sandaracinaceae</taxon>
        <taxon>Sandaracinus</taxon>
    </lineage>
</organism>
<evidence type="ECO:0000313" key="4">
    <source>
        <dbReference type="Proteomes" id="UP000034883"/>
    </source>
</evidence>
<protein>
    <submittedName>
        <fullName evidence="3">PDZ domain protein</fullName>
    </submittedName>
</protein>
<gene>
    <name evidence="3" type="ORF">DB32_005232</name>
</gene>
<dbReference type="Gene3D" id="1.10.390.10">
    <property type="entry name" value="Neutral Protease Domain 2"/>
    <property type="match status" value="1"/>
</dbReference>
<reference evidence="3 4" key="1">
    <citation type="submission" date="2015-03" db="EMBL/GenBank/DDBJ databases">
        <title>Genome assembly of Sandaracinus amylolyticus DSM 53668.</title>
        <authorList>
            <person name="Sharma G."/>
            <person name="Subramanian S."/>
        </authorList>
    </citation>
    <scope>NUCLEOTIDE SEQUENCE [LARGE SCALE GENOMIC DNA]</scope>
    <source>
        <strain evidence="3 4">DSM 53668</strain>
    </source>
</reference>
<feature type="signal peptide" evidence="2">
    <location>
        <begin position="1"/>
        <end position="18"/>
    </location>
</feature>
<dbReference type="SUPFAM" id="SSF55486">
    <property type="entry name" value="Metalloproteases ('zincins'), catalytic domain"/>
    <property type="match status" value="1"/>
</dbReference>
<keyword evidence="4" id="KW-1185">Reference proteome</keyword>
<dbReference type="OrthoDB" id="9816201at2"/>
<keyword evidence="2" id="KW-0732">Signal</keyword>
<feature type="region of interest" description="Disordered" evidence="1">
    <location>
        <begin position="516"/>
        <end position="543"/>
    </location>
</feature>
<sequence length="543" mass="58148">MRRLALLALVLVACVPDAPPCAPDPGAAVVRATTLEIDLTRDHVRATHALRTDGACCASLACEPEIERARWNGAPVEVTRDGASIEACGACACAGGATLELESALREHVVPGTDAGFQRLTDAAGRRYTRLAAWLGTCGATVPCDATIGALQHVTLDVRHAREQLVLCPGARTIVADDHTRCTLADTPAPPYVALALAASDAWVPRPFAEIDGARVTFFEPSDGRVAQSIDAGAVTELVRWLVGELGPLPYGDELRVATMPSTWLGYEHPANIVLNDALATRTDTGYARPALHTLLHEIAHQWAGDRTTPASMADFAWKEAIAEYLVYVFEDERRPPGEADATRATWHRNARFPPAYPRPIDHPDPAVIRAVAYGLAPMATFLQLEPLVGRDALLRAIFAFLRDGGARDTDALIAEIERASGRDLDAYTSAWIVGAGEPPLPHLEASVVALGEGRAEVTVTQSGPGERAFPMLVEVRVASATRDVIARVDFGLAPASRMARATIELEDAAVEVEIDPEDRLADSPVPWEARPAVPPRPTPLEL</sequence>
<name>A0A0F6W5W9_9BACT</name>
<evidence type="ECO:0000313" key="3">
    <source>
        <dbReference type="EMBL" id="AKF08083.1"/>
    </source>
</evidence>
<feature type="compositionally biased region" description="Pro residues" evidence="1">
    <location>
        <begin position="533"/>
        <end position="543"/>
    </location>
</feature>